<reference evidence="3 4" key="1">
    <citation type="submission" date="2019-10" db="EMBL/GenBank/DDBJ databases">
        <title>Deinococcus sp. isolated from soil.</title>
        <authorList>
            <person name="Li Y."/>
            <person name="Wang J."/>
        </authorList>
    </citation>
    <scope>NUCLEOTIDE SEQUENCE [LARGE SCALE GENOMIC DNA]</scope>
    <source>
        <strain evidence="3 4">SDU3-2</strain>
    </source>
</reference>
<dbReference type="Pfam" id="PF17957">
    <property type="entry name" value="Big_7"/>
    <property type="match status" value="2"/>
</dbReference>
<name>A0A7X1NVN0_9DEIO</name>
<accession>A0A7X1NVN0</accession>
<dbReference type="PROSITE" id="PS51257">
    <property type="entry name" value="PROKAR_LIPOPROTEIN"/>
    <property type="match status" value="1"/>
</dbReference>
<dbReference type="Gene3D" id="2.60.40.10">
    <property type="entry name" value="Immunoglobulins"/>
    <property type="match status" value="2"/>
</dbReference>
<dbReference type="AlphaFoldDB" id="A0A7X1NVN0"/>
<dbReference type="EMBL" id="WBSL01000002">
    <property type="protein sequence ID" value="MPY66653.1"/>
    <property type="molecule type" value="Genomic_DNA"/>
</dbReference>
<dbReference type="InterPro" id="IPR013783">
    <property type="entry name" value="Ig-like_fold"/>
</dbReference>
<feature type="signal peptide" evidence="1">
    <location>
        <begin position="1"/>
        <end position="18"/>
    </location>
</feature>
<dbReference type="SUPFAM" id="SSF89260">
    <property type="entry name" value="Collagen-binding domain"/>
    <property type="match status" value="1"/>
</dbReference>
<protein>
    <submittedName>
        <fullName evidence="3">Peptidase-like protein</fullName>
    </submittedName>
</protein>
<sequence>MKPSRTLPLALLTGLLLAACGASPDRQAPNVDLQATLTGTAVNLRATVSDNVGVTLVEFYRGTEKIGEDREAPYTATDTVTSAQNGALAYRAVARDAAGNLGEDTATVNVDIDAAPTVSVSTSSTALTRDTSVTVRANTQDDRGIAKVEFYLDGQLVFTDTQAPYETTLPFTFRQNGVRTIRVVAYDTAGQTAEATQLVTVALDPGEDNDVLERATLINIGEGVNARIAGVARDRDYYRFNAQAGDRLRLTVRTRSGLFPQSTLDPYVEILMPDGRTVLERDDDSGEEYDADIRFNAPQAGTYYVMVTSFDIYDDETATDDDLNNQYRIELERR</sequence>
<evidence type="ECO:0000313" key="3">
    <source>
        <dbReference type="EMBL" id="MPY66653.1"/>
    </source>
</evidence>
<keyword evidence="1" id="KW-0732">Signal</keyword>
<evidence type="ECO:0000256" key="1">
    <source>
        <dbReference type="SAM" id="SignalP"/>
    </source>
</evidence>
<gene>
    <name evidence="3" type="ORF">F8S09_08085</name>
</gene>
<comment type="caution">
    <text evidence="3">The sequence shown here is derived from an EMBL/GenBank/DDBJ whole genome shotgun (WGS) entry which is preliminary data.</text>
</comment>
<keyword evidence="4" id="KW-1185">Reference proteome</keyword>
<proteinExistence type="predicted"/>
<organism evidence="3 4">
    <name type="scientific">Deinococcus terrestris</name>
    <dbReference type="NCBI Taxonomy" id="2651870"/>
    <lineage>
        <taxon>Bacteria</taxon>
        <taxon>Thermotogati</taxon>
        <taxon>Deinococcota</taxon>
        <taxon>Deinococci</taxon>
        <taxon>Deinococcales</taxon>
        <taxon>Deinococcaceae</taxon>
        <taxon>Deinococcus</taxon>
    </lineage>
</organism>
<dbReference type="RefSeq" id="WP_152870922.1">
    <property type="nucleotide sequence ID" value="NZ_WBSL01000002.1"/>
</dbReference>
<feature type="chain" id="PRO_5031514108" evidence="1">
    <location>
        <begin position="19"/>
        <end position="334"/>
    </location>
</feature>
<dbReference type="Gene3D" id="2.60.120.380">
    <property type="match status" value="1"/>
</dbReference>
<dbReference type="Pfam" id="PF04151">
    <property type="entry name" value="PPC"/>
    <property type="match status" value="1"/>
</dbReference>
<evidence type="ECO:0000259" key="2">
    <source>
        <dbReference type="Pfam" id="PF04151"/>
    </source>
</evidence>
<evidence type="ECO:0000313" key="4">
    <source>
        <dbReference type="Proteomes" id="UP000484842"/>
    </source>
</evidence>
<dbReference type="InterPro" id="IPR007280">
    <property type="entry name" value="Peptidase_C_arc/bac"/>
</dbReference>
<dbReference type="Proteomes" id="UP000484842">
    <property type="component" value="Unassembled WGS sequence"/>
</dbReference>
<feature type="domain" description="Peptidase C-terminal archaeal/bacterial" evidence="2">
    <location>
        <begin position="234"/>
        <end position="309"/>
    </location>
</feature>